<dbReference type="PANTHER" id="PTHR43132:SF2">
    <property type="entry name" value="ARSENICAL RESISTANCE OPERON REPRESSOR ARSR-RELATED"/>
    <property type="match status" value="1"/>
</dbReference>
<dbReference type="Gene3D" id="1.10.10.10">
    <property type="entry name" value="Winged helix-like DNA-binding domain superfamily/Winged helix DNA-binding domain"/>
    <property type="match status" value="1"/>
</dbReference>
<keyword evidence="3" id="KW-0804">Transcription</keyword>
<dbReference type="AlphaFoldDB" id="I8TNM6"/>
<protein>
    <submittedName>
        <fullName evidence="5">Transcriptional regulator, ArsR family</fullName>
    </submittedName>
</protein>
<keyword evidence="1" id="KW-0805">Transcription regulation</keyword>
<accession>I8TNM6</accession>
<dbReference type="PANTHER" id="PTHR43132">
    <property type="entry name" value="ARSENICAL RESISTANCE OPERON REPRESSOR ARSR-RELATED"/>
    <property type="match status" value="1"/>
</dbReference>
<name>I8TNM6_9FIRM</name>
<dbReference type="NCBIfam" id="NF033788">
    <property type="entry name" value="HTH_metalloreg"/>
    <property type="match status" value="1"/>
</dbReference>
<evidence type="ECO:0000256" key="2">
    <source>
        <dbReference type="ARBA" id="ARBA00023125"/>
    </source>
</evidence>
<dbReference type="EMBL" id="CP010978">
    <property type="protein sequence ID" value="AJQ29084.1"/>
    <property type="molecule type" value="Genomic_DNA"/>
</dbReference>
<reference evidence="6" key="2">
    <citation type="submission" date="2015-02" db="EMBL/GenBank/DDBJ databases">
        <title>Complete Genome Sequence of Pelosinus fermentans JBW45.</title>
        <authorList>
            <person name="De Leon K.B."/>
            <person name="Utturkar S.M."/>
            <person name="Camilleri L.B."/>
            <person name="Arkin A.P."/>
            <person name="Fields M.W."/>
            <person name="Brown S.D."/>
            <person name="Wall J.D."/>
        </authorList>
    </citation>
    <scope>NUCLEOTIDE SEQUENCE [LARGE SCALE GENOMIC DNA]</scope>
    <source>
        <strain evidence="6">JBW45</strain>
    </source>
</reference>
<dbReference type="CDD" id="cd00090">
    <property type="entry name" value="HTH_ARSR"/>
    <property type="match status" value="1"/>
</dbReference>
<evidence type="ECO:0000313" key="6">
    <source>
        <dbReference type="Proteomes" id="UP000005361"/>
    </source>
</evidence>
<dbReference type="SMART" id="SM00418">
    <property type="entry name" value="HTH_ARSR"/>
    <property type="match status" value="1"/>
</dbReference>
<sequence>MGNQKVIMNLKVELFKVLAHPARIQILKLLESGERCVCELIEEMGVEQSNLSQHLSILKKQGLIASRKDGTRVFYTALYPTVIEILQLAEALVIEQVNQSKTLLQDVK</sequence>
<dbReference type="STRING" id="1192197.JBW_03747"/>
<dbReference type="InterPro" id="IPR011991">
    <property type="entry name" value="ArsR-like_HTH"/>
</dbReference>
<dbReference type="SUPFAM" id="SSF46785">
    <property type="entry name" value="Winged helix' DNA-binding domain"/>
    <property type="match status" value="1"/>
</dbReference>
<evidence type="ECO:0000313" key="5">
    <source>
        <dbReference type="EMBL" id="AJQ29084.1"/>
    </source>
</evidence>
<proteinExistence type="predicted"/>
<dbReference type="PRINTS" id="PR00778">
    <property type="entry name" value="HTHARSR"/>
</dbReference>
<dbReference type="InterPro" id="IPR001845">
    <property type="entry name" value="HTH_ArsR_DNA-bd_dom"/>
</dbReference>
<dbReference type="GO" id="GO:0003700">
    <property type="term" value="F:DNA-binding transcription factor activity"/>
    <property type="evidence" value="ECO:0007669"/>
    <property type="project" value="InterPro"/>
</dbReference>
<evidence type="ECO:0000256" key="1">
    <source>
        <dbReference type="ARBA" id="ARBA00023015"/>
    </source>
</evidence>
<organism evidence="5 6">
    <name type="scientific">Pelosinus fermentans JBW45</name>
    <dbReference type="NCBI Taxonomy" id="1192197"/>
    <lineage>
        <taxon>Bacteria</taxon>
        <taxon>Bacillati</taxon>
        <taxon>Bacillota</taxon>
        <taxon>Negativicutes</taxon>
        <taxon>Selenomonadales</taxon>
        <taxon>Sporomusaceae</taxon>
        <taxon>Pelosinus</taxon>
    </lineage>
</organism>
<dbReference type="PROSITE" id="PS50987">
    <property type="entry name" value="HTH_ARSR_2"/>
    <property type="match status" value="1"/>
</dbReference>
<dbReference type="GO" id="GO:0003677">
    <property type="term" value="F:DNA binding"/>
    <property type="evidence" value="ECO:0007669"/>
    <property type="project" value="UniProtKB-KW"/>
</dbReference>
<dbReference type="InterPro" id="IPR036388">
    <property type="entry name" value="WH-like_DNA-bd_sf"/>
</dbReference>
<dbReference type="InterPro" id="IPR036390">
    <property type="entry name" value="WH_DNA-bd_sf"/>
</dbReference>
<dbReference type="KEGG" id="pft:JBW_03747"/>
<keyword evidence="2" id="KW-0238">DNA-binding</keyword>
<dbReference type="OrthoDB" id="9798835at2"/>
<evidence type="ECO:0000259" key="4">
    <source>
        <dbReference type="PROSITE" id="PS50987"/>
    </source>
</evidence>
<dbReference type="HOGENOM" id="CLU_097806_3_3_9"/>
<gene>
    <name evidence="5" type="ORF">JBW_03747</name>
</gene>
<feature type="domain" description="HTH arsR-type" evidence="4">
    <location>
        <begin position="3"/>
        <end position="97"/>
    </location>
</feature>
<dbReference type="Pfam" id="PF01022">
    <property type="entry name" value="HTH_5"/>
    <property type="match status" value="1"/>
</dbReference>
<dbReference type="InterPro" id="IPR051011">
    <property type="entry name" value="Metal_resp_trans_reg"/>
</dbReference>
<dbReference type="Proteomes" id="UP000005361">
    <property type="component" value="Chromosome"/>
</dbReference>
<reference evidence="5 6" key="1">
    <citation type="journal article" date="2015" name="Genome Announc.">
        <title>Complete Genome Sequence of Pelosinus fermentans JBW45, a Member of a Remarkably Competitive Group of Negativicutes in the Firmicutes Phylum.</title>
        <authorList>
            <person name="De Leon K.B."/>
            <person name="Utturkar S.M."/>
            <person name="Camilleri L.B."/>
            <person name="Elias D.A."/>
            <person name="Arkin A.P."/>
            <person name="Fields M.W."/>
            <person name="Brown S.D."/>
            <person name="Wall J.D."/>
        </authorList>
    </citation>
    <scope>NUCLEOTIDE SEQUENCE [LARGE SCALE GENOMIC DNA]</scope>
    <source>
        <strain evidence="5 6">JBW45</strain>
    </source>
</reference>
<dbReference type="RefSeq" id="WP_007960417.1">
    <property type="nucleotide sequence ID" value="NZ_CP010978.1"/>
</dbReference>
<evidence type="ECO:0000256" key="3">
    <source>
        <dbReference type="ARBA" id="ARBA00023163"/>
    </source>
</evidence>